<reference evidence="2 3" key="1">
    <citation type="submission" date="2016-08" db="EMBL/GenBank/DDBJ databases">
        <title>Whole genome shotgun sequence of Pichia membranifaciens KS47-1.</title>
        <authorList>
            <person name="Konishi M."/>
            <person name="Ishida M."/>
            <person name="Arakawa T."/>
            <person name="Kato Y."/>
            <person name="Horiuchi J."/>
        </authorList>
    </citation>
    <scope>NUCLEOTIDE SEQUENCE [LARGE SCALE GENOMIC DNA]</scope>
    <source>
        <strain evidence="2 3">KS47-1</strain>
    </source>
</reference>
<dbReference type="AlphaFoldDB" id="A0A1Q2YL28"/>
<accession>A0A1Q2YL28</accession>
<organism evidence="2 3">
    <name type="scientific">Pichia membranifaciens</name>
    <dbReference type="NCBI Taxonomy" id="4926"/>
    <lineage>
        <taxon>Eukaryota</taxon>
        <taxon>Fungi</taxon>
        <taxon>Dikarya</taxon>
        <taxon>Ascomycota</taxon>
        <taxon>Saccharomycotina</taxon>
        <taxon>Pichiomycetes</taxon>
        <taxon>Pichiales</taxon>
        <taxon>Pichiaceae</taxon>
        <taxon>Pichia</taxon>
    </lineage>
</organism>
<feature type="region of interest" description="Disordered" evidence="1">
    <location>
        <begin position="1"/>
        <end position="150"/>
    </location>
</feature>
<feature type="compositionally biased region" description="Polar residues" evidence="1">
    <location>
        <begin position="106"/>
        <end position="146"/>
    </location>
</feature>
<dbReference type="EMBL" id="BDGI01000163">
    <property type="protein sequence ID" value="GAV30191.1"/>
    <property type="molecule type" value="Genomic_DNA"/>
</dbReference>
<keyword evidence="3" id="KW-1185">Reference proteome</keyword>
<dbReference type="Gene3D" id="3.10.20.90">
    <property type="entry name" value="Phosphatidylinositol 3-kinase Catalytic Subunit, Chain A, domain 1"/>
    <property type="match status" value="1"/>
</dbReference>
<comment type="caution">
    <text evidence="2">The sequence shown here is derived from an EMBL/GenBank/DDBJ whole genome shotgun (WGS) entry which is preliminary data.</text>
</comment>
<dbReference type="SUPFAM" id="SSF54277">
    <property type="entry name" value="CAD &amp; PB1 domains"/>
    <property type="match status" value="1"/>
</dbReference>
<evidence type="ECO:0008006" key="4">
    <source>
        <dbReference type="Google" id="ProtNLM"/>
    </source>
</evidence>
<gene>
    <name evidence="2" type="ORF">PMKS-003700</name>
</gene>
<sequence length="242" mass="27339">MDGDETSNNILSKTSYVPVEPNRPAPNLKIINSDNSHRPPSLSPNHQQQQQQQLHQHQHQHQHQLQLQQQQQQQQQQQHHPQKAQQGSIQPTETLSQSHYDRKSQYELNNRSSSLSNKVGDFTSTRKSSTNSVVSQGPAVSQTPPTSKNSSSLKLKLKFYYKDDIFAISVPNDIKLSVLKALIVPKIDECNSPGVESKIEIYSKNSSNVDQSSYDKSQALRNDSDLWNDANFVDKGKFLIVV</sequence>
<evidence type="ECO:0000256" key="1">
    <source>
        <dbReference type="SAM" id="MobiDB-lite"/>
    </source>
</evidence>
<feature type="compositionally biased region" description="Polar residues" evidence="1">
    <location>
        <begin position="1"/>
        <end position="15"/>
    </location>
</feature>
<feature type="compositionally biased region" description="Low complexity" evidence="1">
    <location>
        <begin position="63"/>
        <end position="79"/>
    </location>
</feature>
<protein>
    <recommendedName>
        <fullName evidence="4">PB1 domain-containing protein</fullName>
    </recommendedName>
</protein>
<proteinExistence type="predicted"/>
<feature type="compositionally biased region" description="Low complexity" evidence="1">
    <location>
        <begin position="46"/>
        <end position="55"/>
    </location>
</feature>
<name>A0A1Q2YL28_9ASCO</name>
<dbReference type="OrthoDB" id="548867at2759"/>
<dbReference type="Proteomes" id="UP000186136">
    <property type="component" value="Unassembled WGS sequence"/>
</dbReference>
<feature type="compositionally biased region" description="Polar residues" evidence="1">
    <location>
        <begin position="83"/>
        <end position="98"/>
    </location>
</feature>
<evidence type="ECO:0000313" key="3">
    <source>
        <dbReference type="Proteomes" id="UP000186136"/>
    </source>
</evidence>
<evidence type="ECO:0000313" key="2">
    <source>
        <dbReference type="EMBL" id="GAV30191.1"/>
    </source>
</evidence>